<comment type="cofactor">
    <cofactor evidence="1">
        <name>Mg(2+)</name>
        <dbReference type="ChEBI" id="CHEBI:18420"/>
    </cofactor>
</comment>
<evidence type="ECO:0000256" key="12">
    <source>
        <dbReference type="ARBA" id="ARBA00047353"/>
    </source>
</evidence>
<dbReference type="InterPro" id="IPR036424">
    <property type="entry name" value="UPP_synth-like_sf"/>
</dbReference>
<proteinExistence type="inferred from homology"/>
<keyword evidence="11 13" id="KW-0472">Membrane</keyword>
<evidence type="ECO:0000256" key="5">
    <source>
        <dbReference type="ARBA" id="ARBA00012596"/>
    </source>
</evidence>
<comment type="similarity">
    <text evidence="4">Belongs to the UPP synthase family.</text>
</comment>
<dbReference type="PANTHER" id="PTHR21528:SF0">
    <property type="entry name" value="DEHYDRODOLICHYL DIPHOSPHATE SYNTHASE COMPLEX SUBUNIT NUS1"/>
    <property type="match status" value="1"/>
</dbReference>
<comment type="catalytic activity">
    <reaction evidence="12">
        <text>n isopentenyl diphosphate + (2E,6E)-farnesyl diphosphate = a di-trans,poly-cis-polyprenyl diphosphate + n diphosphate</text>
        <dbReference type="Rhea" id="RHEA:53008"/>
        <dbReference type="Rhea" id="RHEA-COMP:19494"/>
        <dbReference type="ChEBI" id="CHEBI:33019"/>
        <dbReference type="ChEBI" id="CHEBI:128769"/>
        <dbReference type="ChEBI" id="CHEBI:136960"/>
        <dbReference type="ChEBI" id="CHEBI:175763"/>
        <dbReference type="EC" id="2.5.1.87"/>
    </reaction>
</comment>
<dbReference type="SUPFAM" id="SSF64005">
    <property type="entry name" value="Undecaprenyl diphosphate synthase"/>
    <property type="match status" value="1"/>
</dbReference>
<dbReference type="Gene3D" id="3.40.1180.10">
    <property type="entry name" value="Decaprenyl diphosphate synthase-like"/>
    <property type="match status" value="1"/>
</dbReference>
<dbReference type="AlphaFoldDB" id="A0A445HV82"/>
<protein>
    <recommendedName>
        <fullName evidence="5">ditrans,polycis-polyprenyl diphosphate synthase [(2E,6E)-farnesyldiphosphate specific]</fullName>
        <ecNumber evidence="5">2.5.1.87</ecNumber>
    </recommendedName>
</protein>
<evidence type="ECO:0000256" key="13">
    <source>
        <dbReference type="SAM" id="Phobius"/>
    </source>
</evidence>
<evidence type="ECO:0000256" key="4">
    <source>
        <dbReference type="ARBA" id="ARBA00005432"/>
    </source>
</evidence>
<keyword evidence="8" id="KW-0256">Endoplasmic reticulum</keyword>
<dbReference type="InterPro" id="IPR038887">
    <property type="entry name" value="Nus1/NgBR"/>
</dbReference>
<evidence type="ECO:0000256" key="10">
    <source>
        <dbReference type="ARBA" id="ARBA00022989"/>
    </source>
</evidence>
<dbReference type="PANTHER" id="PTHR21528">
    <property type="entry name" value="DEHYDRODOLICHYL DIPHOSPHATE SYNTHASE COMPLEX SUBUNIT NUS1"/>
    <property type="match status" value="1"/>
</dbReference>
<reference evidence="14 15" key="1">
    <citation type="submission" date="2018-09" db="EMBL/GenBank/DDBJ databases">
        <title>A high-quality reference genome of wild soybean provides a powerful tool to mine soybean genomes.</title>
        <authorList>
            <person name="Xie M."/>
            <person name="Chung C.Y.L."/>
            <person name="Li M.-W."/>
            <person name="Wong F.-L."/>
            <person name="Chan T.-F."/>
            <person name="Lam H.-M."/>
        </authorList>
    </citation>
    <scope>NUCLEOTIDE SEQUENCE [LARGE SCALE GENOMIC DNA]</scope>
    <source>
        <strain evidence="15">cv. W05</strain>
        <tissue evidence="14">Hypocotyl of etiolated seedlings</tissue>
    </source>
</reference>
<dbReference type="Proteomes" id="UP000289340">
    <property type="component" value="Chromosome 11"/>
</dbReference>
<keyword evidence="9" id="KW-0460">Magnesium</keyword>
<feature type="transmembrane region" description="Helical" evidence="13">
    <location>
        <begin position="149"/>
        <end position="172"/>
    </location>
</feature>
<keyword evidence="15" id="KW-1185">Reference proteome</keyword>
<dbReference type="EC" id="2.5.1.87" evidence="5"/>
<evidence type="ECO:0000256" key="3">
    <source>
        <dbReference type="ARBA" id="ARBA00004922"/>
    </source>
</evidence>
<gene>
    <name evidence="14" type="ORF">D0Y65_028622</name>
</gene>
<evidence type="ECO:0000313" key="15">
    <source>
        <dbReference type="Proteomes" id="UP000289340"/>
    </source>
</evidence>
<keyword evidence="6" id="KW-0808">Transferase</keyword>
<evidence type="ECO:0000256" key="2">
    <source>
        <dbReference type="ARBA" id="ARBA00004586"/>
    </source>
</evidence>
<comment type="subcellular location">
    <subcellularLocation>
        <location evidence="2">Endoplasmic reticulum membrane</location>
    </subcellularLocation>
</comment>
<evidence type="ECO:0000313" key="14">
    <source>
        <dbReference type="EMBL" id="RZB77700.1"/>
    </source>
</evidence>
<accession>A0A445HV82</accession>
<organism evidence="14 15">
    <name type="scientific">Glycine soja</name>
    <name type="common">Wild soybean</name>
    <dbReference type="NCBI Taxonomy" id="3848"/>
    <lineage>
        <taxon>Eukaryota</taxon>
        <taxon>Viridiplantae</taxon>
        <taxon>Streptophyta</taxon>
        <taxon>Embryophyta</taxon>
        <taxon>Tracheophyta</taxon>
        <taxon>Spermatophyta</taxon>
        <taxon>Magnoliopsida</taxon>
        <taxon>eudicotyledons</taxon>
        <taxon>Gunneridae</taxon>
        <taxon>Pentapetalae</taxon>
        <taxon>rosids</taxon>
        <taxon>fabids</taxon>
        <taxon>Fabales</taxon>
        <taxon>Fabaceae</taxon>
        <taxon>Papilionoideae</taxon>
        <taxon>50 kb inversion clade</taxon>
        <taxon>NPAAA clade</taxon>
        <taxon>indigoferoid/millettioid clade</taxon>
        <taxon>Phaseoleae</taxon>
        <taxon>Glycine</taxon>
        <taxon>Glycine subgen. Soja</taxon>
    </lineage>
</organism>
<dbReference type="GO" id="GO:0005789">
    <property type="term" value="C:endoplasmic reticulum membrane"/>
    <property type="evidence" value="ECO:0007669"/>
    <property type="project" value="UniProtKB-SubCell"/>
</dbReference>
<keyword evidence="10 13" id="KW-1133">Transmembrane helix</keyword>
<dbReference type="EMBL" id="QZWG01000011">
    <property type="protein sequence ID" value="RZB77700.1"/>
    <property type="molecule type" value="Genomic_DNA"/>
</dbReference>
<evidence type="ECO:0000256" key="6">
    <source>
        <dbReference type="ARBA" id="ARBA00022679"/>
    </source>
</evidence>
<dbReference type="GO" id="GO:0045547">
    <property type="term" value="F:ditrans,polycis-polyprenyl diphosphate synthase [(2E,6E)-farnesyl diphosphate specific] activity"/>
    <property type="evidence" value="ECO:0007669"/>
    <property type="project" value="UniProtKB-EC"/>
</dbReference>
<dbReference type="GO" id="GO:1904423">
    <property type="term" value="C:dehydrodolichyl diphosphate synthase complex"/>
    <property type="evidence" value="ECO:0007669"/>
    <property type="project" value="InterPro"/>
</dbReference>
<comment type="pathway">
    <text evidence="3">Protein modification; protein glycosylation.</text>
</comment>
<evidence type="ECO:0000256" key="11">
    <source>
        <dbReference type="ARBA" id="ARBA00023136"/>
    </source>
</evidence>
<name>A0A445HV82_GLYSO</name>
<dbReference type="UniPathway" id="UPA00378"/>
<evidence type="ECO:0000256" key="1">
    <source>
        <dbReference type="ARBA" id="ARBA00001946"/>
    </source>
</evidence>
<feature type="transmembrane region" description="Helical" evidence="13">
    <location>
        <begin position="63"/>
        <end position="83"/>
    </location>
</feature>
<keyword evidence="7 13" id="KW-0812">Transmembrane</keyword>
<evidence type="ECO:0000256" key="9">
    <source>
        <dbReference type="ARBA" id="ARBA00022842"/>
    </source>
</evidence>
<evidence type="ECO:0000256" key="8">
    <source>
        <dbReference type="ARBA" id="ARBA00022824"/>
    </source>
</evidence>
<evidence type="ECO:0000256" key="7">
    <source>
        <dbReference type="ARBA" id="ARBA00022692"/>
    </source>
</evidence>
<comment type="caution">
    <text evidence="14">The sequence shown here is derived from an EMBL/GenBank/DDBJ whole genome shotgun (WGS) entry which is preliminary data.</text>
</comment>
<sequence>MILCFWFSFRINGFQRWSSQAVSLYCYKSSVFHILTCRQFCLPKIRDPVMLVQVGNLGLQLPWYFLQIIVSAWYFISVVGNLFESYFISLKKYKSLHSGKVRYLAIVIESEEAYQISKVVKLSQWLDSIGVKNVCLYDMNGMKRFEESVMLKFLLLGPYNSIFFELFILGVLKKSKETILQKLKNAKSIEEVSEVVTLHAPGHMTSEFLSYLDGKEAVAKAANLIFVENSKRHNLGGELDLQILLEPQMNKALQIVGSKGPEPDLLLVYGPVRSHLGFPAWRLRYTEIIHMGSLNFMRYGSLMKVINNFTKVHQNYGKYSLYRVIYWSAMV</sequence>